<organism evidence="1 2">
    <name type="scientific">Pisum sativum</name>
    <name type="common">Garden pea</name>
    <name type="synonym">Lathyrus oleraceus</name>
    <dbReference type="NCBI Taxonomy" id="3888"/>
    <lineage>
        <taxon>Eukaryota</taxon>
        <taxon>Viridiplantae</taxon>
        <taxon>Streptophyta</taxon>
        <taxon>Embryophyta</taxon>
        <taxon>Tracheophyta</taxon>
        <taxon>Spermatophyta</taxon>
        <taxon>Magnoliopsida</taxon>
        <taxon>eudicotyledons</taxon>
        <taxon>Gunneridae</taxon>
        <taxon>Pentapetalae</taxon>
        <taxon>rosids</taxon>
        <taxon>fabids</taxon>
        <taxon>Fabales</taxon>
        <taxon>Fabaceae</taxon>
        <taxon>Papilionoideae</taxon>
        <taxon>50 kb inversion clade</taxon>
        <taxon>NPAAA clade</taxon>
        <taxon>Hologalegina</taxon>
        <taxon>IRL clade</taxon>
        <taxon>Fabeae</taxon>
        <taxon>Lathyrus</taxon>
    </lineage>
</organism>
<gene>
    <name evidence="1" type="ORF">KIW84_031808</name>
</gene>
<dbReference type="Gramene" id="Psat03G0180800-T1">
    <property type="protein sequence ID" value="KAI5426125.1"/>
    <property type="gene ID" value="KIW84_031808"/>
</dbReference>
<evidence type="ECO:0000313" key="1">
    <source>
        <dbReference type="EMBL" id="KAI5426125.1"/>
    </source>
</evidence>
<protein>
    <submittedName>
        <fullName evidence="1">Uncharacterized protein</fullName>
    </submittedName>
</protein>
<keyword evidence="2" id="KW-1185">Reference proteome</keyword>
<comment type="caution">
    <text evidence="1">The sequence shown here is derived from an EMBL/GenBank/DDBJ whole genome shotgun (WGS) entry which is preliminary data.</text>
</comment>
<dbReference type="Proteomes" id="UP001058974">
    <property type="component" value="Chromosome 3"/>
</dbReference>
<accession>A0A9D5B134</accession>
<proteinExistence type="predicted"/>
<name>A0A9D5B134_PEA</name>
<evidence type="ECO:0000313" key="2">
    <source>
        <dbReference type="Proteomes" id="UP001058974"/>
    </source>
</evidence>
<dbReference type="AlphaFoldDB" id="A0A9D5B134"/>
<reference evidence="1 2" key="1">
    <citation type="journal article" date="2022" name="Nat. Genet.">
        <title>Improved pea reference genome and pan-genome highlight genomic features and evolutionary characteristics.</title>
        <authorList>
            <person name="Yang T."/>
            <person name="Liu R."/>
            <person name="Luo Y."/>
            <person name="Hu S."/>
            <person name="Wang D."/>
            <person name="Wang C."/>
            <person name="Pandey M.K."/>
            <person name="Ge S."/>
            <person name="Xu Q."/>
            <person name="Li N."/>
            <person name="Li G."/>
            <person name="Huang Y."/>
            <person name="Saxena R.K."/>
            <person name="Ji Y."/>
            <person name="Li M."/>
            <person name="Yan X."/>
            <person name="He Y."/>
            <person name="Liu Y."/>
            <person name="Wang X."/>
            <person name="Xiang C."/>
            <person name="Varshney R.K."/>
            <person name="Ding H."/>
            <person name="Gao S."/>
            <person name="Zong X."/>
        </authorList>
    </citation>
    <scope>NUCLEOTIDE SEQUENCE [LARGE SCALE GENOMIC DNA]</scope>
    <source>
        <strain evidence="1 2">cv. Zhongwan 6</strain>
    </source>
</reference>
<sequence>MDDVGVFSEGFVSLGCIIKNHDKEVSMAPCRKEVVSVKPIVIEMLAIRWSLMLAPDLKLERILVQFLLSKFKVAYVMYFPRTLNYDARKLLGLGKLYGSRTWIGGYPTTESIVVVSALVSS</sequence>
<dbReference type="EMBL" id="JAMSHJ010000003">
    <property type="protein sequence ID" value="KAI5426125.1"/>
    <property type="molecule type" value="Genomic_DNA"/>
</dbReference>